<accession>A0A521DNT2</accession>
<dbReference type="RefSeq" id="WP_142528567.1">
    <property type="nucleotide sequence ID" value="NZ_CBCSJO010000006.1"/>
</dbReference>
<keyword evidence="2" id="KW-1185">Reference proteome</keyword>
<dbReference type="OrthoDB" id="771524at2"/>
<gene>
    <name evidence="1" type="ORF">SAMN06265348_10646</name>
</gene>
<evidence type="ECO:0000313" key="1">
    <source>
        <dbReference type="EMBL" id="SMO73343.1"/>
    </source>
</evidence>
<protein>
    <submittedName>
        <fullName evidence="1">Uncharacterized protein</fullName>
    </submittedName>
</protein>
<dbReference type="AlphaFoldDB" id="A0A521DNT2"/>
<reference evidence="1 2" key="1">
    <citation type="submission" date="2017-05" db="EMBL/GenBank/DDBJ databases">
        <authorList>
            <person name="Varghese N."/>
            <person name="Submissions S."/>
        </authorList>
    </citation>
    <scope>NUCLEOTIDE SEQUENCE [LARGE SCALE GENOMIC DNA]</scope>
    <source>
        <strain evidence="1 2">DSM 19036</strain>
    </source>
</reference>
<evidence type="ECO:0000313" key="2">
    <source>
        <dbReference type="Proteomes" id="UP000320300"/>
    </source>
</evidence>
<name>A0A521DNT2_9SPHI</name>
<dbReference type="EMBL" id="FXTN01000006">
    <property type="protein sequence ID" value="SMO73343.1"/>
    <property type="molecule type" value="Genomic_DNA"/>
</dbReference>
<dbReference type="Proteomes" id="UP000320300">
    <property type="component" value="Unassembled WGS sequence"/>
</dbReference>
<proteinExistence type="predicted"/>
<sequence length="73" mass="8471">MMCTCSEKTEKKALFELAKALKHFVNLDDLKMHPGDLHTAEVAEKLVRSIIEDNGYTASYLKRRGTRLFRFPR</sequence>
<organism evidence="1 2">
    <name type="scientific">Pedobacter westerhofensis</name>
    <dbReference type="NCBI Taxonomy" id="425512"/>
    <lineage>
        <taxon>Bacteria</taxon>
        <taxon>Pseudomonadati</taxon>
        <taxon>Bacteroidota</taxon>
        <taxon>Sphingobacteriia</taxon>
        <taxon>Sphingobacteriales</taxon>
        <taxon>Sphingobacteriaceae</taxon>
        <taxon>Pedobacter</taxon>
    </lineage>
</organism>